<comment type="similarity">
    <text evidence="1">In the C-terminal section; belongs to the class-I pyridoxal-phosphate-dependent aminotransferase family.</text>
</comment>
<proteinExistence type="inferred from homology"/>
<keyword evidence="5" id="KW-0804">Transcription</keyword>
<dbReference type="InterPro" id="IPR015422">
    <property type="entry name" value="PyrdxlP-dep_Trfase_small"/>
</dbReference>
<dbReference type="CDD" id="cd07377">
    <property type="entry name" value="WHTH_GntR"/>
    <property type="match status" value="1"/>
</dbReference>
<dbReference type="SUPFAM" id="SSF46785">
    <property type="entry name" value="Winged helix' DNA-binding domain"/>
    <property type="match status" value="1"/>
</dbReference>
<evidence type="ECO:0000256" key="3">
    <source>
        <dbReference type="ARBA" id="ARBA00023015"/>
    </source>
</evidence>
<name>A0ABP3ZCY0_9ACTN</name>
<dbReference type="InterPro" id="IPR015421">
    <property type="entry name" value="PyrdxlP-dep_Trfase_major"/>
</dbReference>
<keyword evidence="2" id="KW-0663">Pyridoxal phosphate</keyword>
<dbReference type="InterPro" id="IPR051446">
    <property type="entry name" value="HTH_trans_reg/aminotransferase"/>
</dbReference>
<dbReference type="PANTHER" id="PTHR46577:SF1">
    <property type="entry name" value="HTH-TYPE TRANSCRIPTIONAL REGULATORY PROTEIN GABR"/>
    <property type="match status" value="1"/>
</dbReference>
<dbReference type="InterPro" id="IPR015424">
    <property type="entry name" value="PyrdxlP-dep_Trfase"/>
</dbReference>
<keyword evidence="7" id="KW-0032">Aminotransferase</keyword>
<evidence type="ECO:0000313" key="8">
    <source>
        <dbReference type="Proteomes" id="UP001501578"/>
    </source>
</evidence>
<dbReference type="InterPro" id="IPR004839">
    <property type="entry name" value="Aminotransferase_I/II_large"/>
</dbReference>
<evidence type="ECO:0000256" key="5">
    <source>
        <dbReference type="ARBA" id="ARBA00023163"/>
    </source>
</evidence>
<dbReference type="CDD" id="cd00609">
    <property type="entry name" value="AAT_like"/>
    <property type="match status" value="1"/>
</dbReference>
<dbReference type="SMART" id="SM00345">
    <property type="entry name" value="HTH_GNTR"/>
    <property type="match status" value="1"/>
</dbReference>
<reference evidence="8" key="1">
    <citation type="journal article" date="2019" name="Int. J. Syst. Evol. Microbiol.">
        <title>The Global Catalogue of Microorganisms (GCM) 10K type strain sequencing project: providing services to taxonomists for standard genome sequencing and annotation.</title>
        <authorList>
            <consortium name="The Broad Institute Genomics Platform"/>
            <consortium name="The Broad Institute Genome Sequencing Center for Infectious Disease"/>
            <person name="Wu L."/>
            <person name="Ma J."/>
        </authorList>
    </citation>
    <scope>NUCLEOTIDE SEQUENCE [LARGE SCALE GENOMIC DNA]</scope>
    <source>
        <strain evidence="8">JCM 11136</strain>
    </source>
</reference>
<accession>A0ABP3ZCY0</accession>
<evidence type="ECO:0000256" key="1">
    <source>
        <dbReference type="ARBA" id="ARBA00005384"/>
    </source>
</evidence>
<evidence type="ECO:0000256" key="4">
    <source>
        <dbReference type="ARBA" id="ARBA00023125"/>
    </source>
</evidence>
<keyword evidence="7" id="KW-0808">Transferase</keyword>
<evidence type="ECO:0000259" key="6">
    <source>
        <dbReference type="PROSITE" id="PS50949"/>
    </source>
</evidence>
<keyword evidence="3" id="KW-0805">Transcription regulation</keyword>
<dbReference type="Gene3D" id="1.10.10.10">
    <property type="entry name" value="Winged helix-like DNA-binding domain superfamily/Winged helix DNA-binding domain"/>
    <property type="match status" value="1"/>
</dbReference>
<protein>
    <submittedName>
        <fullName evidence="7">PLP-dependent aminotransferase family protein</fullName>
    </submittedName>
</protein>
<dbReference type="PANTHER" id="PTHR46577">
    <property type="entry name" value="HTH-TYPE TRANSCRIPTIONAL REGULATORY PROTEIN GABR"/>
    <property type="match status" value="1"/>
</dbReference>
<evidence type="ECO:0000313" key="7">
    <source>
        <dbReference type="EMBL" id="GAA0917642.1"/>
    </source>
</evidence>
<dbReference type="Pfam" id="PF00155">
    <property type="entry name" value="Aminotran_1_2"/>
    <property type="match status" value="1"/>
</dbReference>
<gene>
    <name evidence="7" type="ORF">GCM10009560_13880</name>
</gene>
<dbReference type="InterPro" id="IPR036390">
    <property type="entry name" value="WH_DNA-bd_sf"/>
</dbReference>
<dbReference type="InterPro" id="IPR000524">
    <property type="entry name" value="Tscrpt_reg_HTH_GntR"/>
</dbReference>
<sequence length="445" mass="47241">MKPGERLPSSRDLIERFRVGPATVSRAIALLVAEGAVVTRPGSGTFVAPRRTHADAAAGDTSWQEITLAGREYDPGNAVEAAHPAPQDGIAMSGGYLHETLQPTRALSAALARAARRPGAWHRAPTAGLQPLRALFAKAAGSSVNAQDVLITGGGQGALSMLFRALAAPDGPVLMESPTYPGALAAARAAGLRPIPVPMDGDGIRPDLLADAFDMTGARLLYCQPTLHNPAGTALAAERRRQIIRIARQAGAFLIEDDFARHLSHGRPLPPPLIDDDPDGTVVYLTSLTKPVSPSLRIGAVIARGPVSRRLLGMRYVDDFFTARPLQEAAIELLSAPAWDRHLQNLRAVLRERCATLAGALALHLPDWTPTHIPHAGFHLWVRLPTGHQATAAAETARTRGVLVNAGDRYFPAEPPGAFLRLSFAAPATTAELTDAAKRLSRTAF</sequence>
<dbReference type="InterPro" id="IPR036388">
    <property type="entry name" value="WH-like_DNA-bd_sf"/>
</dbReference>
<dbReference type="Pfam" id="PF00392">
    <property type="entry name" value="GntR"/>
    <property type="match status" value="1"/>
</dbReference>
<dbReference type="EMBL" id="BAAAHQ010000004">
    <property type="protein sequence ID" value="GAA0917642.1"/>
    <property type="molecule type" value="Genomic_DNA"/>
</dbReference>
<evidence type="ECO:0000256" key="2">
    <source>
        <dbReference type="ARBA" id="ARBA00022898"/>
    </source>
</evidence>
<dbReference type="GO" id="GO:0008483">
    <property type="term" value="F:transaminase activity"/>
    <property type="evidence" value="ECO:0007669"/>
    <property type="project" value="UniProtKB-KW"/>
</dbReference>
<keyword evidence="4" id="KW-0238">DNA-binding</keyword>
<dbReference type="Gene3D" id="3.40.640.10">
    <property type="entry name" value="Type I PLP-dependent aspartate aminotransferase-like (Major domain)"/>
    <property type="match status" value="1"/>
</dbReference>
<comment type="caution">
    <text evidence="7">The sequence shown here is derived from an EMBL/GenBank/DDBJ whole genome shotgun (WGS) entry which is preliminary data.</text>
</comment>
<dbReference type="PROSITE" id="PS50949">
    <property type="entry name" value="HTH_GNTR"/>
    <property type="match status" value="1"/>
</dbReference>
<dbReference type="Proteomes" id="UP001501578">
    <property type="component" value="Unassembled WGS sequence"/>
</dbReference>
<organism evidence="7 8">
    <name type="scientific">Nonomuraea longicatena</name>
    <dbReference type="NCBI Taxonomy" id="83682"/>
    <lineage>
        <taxon>Bacteria</taxon>
        <taxon>Bacillati</taxon>
        <taxon>Actinomycetota</taxon>
        <taxon>Actinomycetes</taxon>
        <taxon>Streptosporangiales</taxon>
        <taxon>Streptosporangiaceae</taxon>
        <taxon>Nonomuraea</taxon>
    </lineage>
</organism>
<feature type="domain" description="HTH gntR-type" evidence="6">
    <location>
        <begin position="1"/>
        <end position="50"/>
    </location>
</feature>
<dbReference type="Gene3D" id="3.90.1150.10">
    <property type="entry name" value="Aspartate Aminotransferase, domain 1"/>
    <property type="match status" value="1"/>
</dbReference>
<dbReference type="SUPFAM" id="SSF53383">
    <property type="entry name" value="PLP-dependent transferases"/>
    <property type="match status" value="1"/>
</dbReference>
<keyword evidence="8" id="KW-1185">Reference proteome</keyword>